<dbReference type="KEGG" id="cut:CUTER_07255"/>
<evidence type="ECO:0000313" key="1">
    <source>
        <dbReference type="EMBL" id="AKK11440.1"/>
    </source>
</evidence>
<keyword evidence="2" id="KW-1185">Reference proteome</keyword>
<dbReference type="STRING" id="1072256.CUTER_07255"/>
<name>A0A0G3HFB7_9CORY</name>
<reference evidence="1 2" key="1">
    <citation type="journal article" date="2015" name="Genome Announc.">
        <title>Virulence Factor Genes Detected in the Complete Genome Sequence of Corynebacterium uterequi DSM 45634, Isolated from the Uterus of a Maiden Mare.</title>
        <authorList>
            <person name="Ruckert C."/>
            <person name="Kriete M."/>
            <person name="Jaenicke S."/>
            <person name="Winkler A."/>
            <person name="Tauch A."/>
        </authorList>
    </citation>
    <scope>NUCLEOTIDE SEQUENCE [LARGE SCALE GENOMIC DNA]</scope>
    <source>
        <strain evidence="1 2">DSM 45634</strain>
    </source>
</reference>
<evidence type="ECO:0000313" key="2">
    <source>
        <dbReference type="Proteomes" id="UP000035548"/>
    </source>
</evidence>
<dbReference type="RefSeq" id="WP_052844067.1">
    <property type="nucleotide sequence ID" value="NZ_CP011546.1"/>
</dbReference>
<organism evidence="1 2">
    <name type="scientific">Corynebacterium uterequi</name>
    <dbReference type="NCBI Taxonomy" id="1072256"/>
    <lineage>
        <taxon>Bacteria</taxon>
        <taxon>Bacillati</taxon>
        <taxon>Actinomycetota</taxon>
        <taxon>Actinomycetes</taxon>
        <taxon>Mycobacteriales</taxon>
        <taxon>Corynebacteriaceae</taxon>
        <taxon>Corynebacterium</taxon>
    </lineage>
</organism>
<sequence>MTRARWAAITGATLFFVVGLALGGSHPAPPAPNGDTLGPDAGETPAAYAQRAQRSVDAVATVSEPVFGLIVFDAPLDAGSAASITEDVARVNAMLTVGARAEQLPEPLANEDRAAAYERGFDQLNRHLAGSDFPPIEAMVGVVAYDTPQTFERIAEEEDVASVELLPPDAAWGRFGIKAVPAPGEEPAGVDG</sequence>
<reference evidence="2" key="2">
    <citation type="submission" date="2015-05" db="EMBL/GenBank/DDBJ databases">
        <title>Complete genome sequence of Corynebacterium uterequi DSM 45634, isolated from the uterus of a maiden mare.</title>
        <authorList>
            <person name="Ruckert C."/>
            <person name="Albersmeier A."/>
            <person name="Winkler A."/>
            <person name="Tauch A."/>
        </authorList>
    </citation>
    <scope>NUCLEOTIDE SEQUENCE [LARGE SCALE GENOMIC DNA]</scope>
    <source>
        <strain evidence="2">DSM 45634</strain>
    </source>
</reference>
<dbReference type="AlphaFoldDB" id="A0A0G3HFB7"/>
<accession>A0A0G3HFB7</accession>
<proteinExistence type="predicted"/>
<protein>
    <submittedName>
        <fullName evidence="1">Uncharacterized protein</fullName>
    </submittedName>
</protein>
<dbReference type="OrthoDB" id="4424197at2"/>
<dbReference type="EMBL" id="CP011546">
    <property type="protein sequence ID" value="AKK11440.1"/>
    <property type="molecule type" value="Genomic_DNA"/>
</dbReference>
<gene>
    <name evidence="1" type="ORF">CUTER_07255</name>
</gene>
<dbReference type="Proteomes" id="UP000035548">
    <property type="component" value="Chromosome"/>
</dbReference>